<dbReference type="SUPFAM" id="SSF52047">
    <property type="entry name" value="RNI-like"/>
    <property type="match status" value="1"/>
</dbReference>
<organism evidence="1 2">
    <name type="scientific">Favolaschia claudopus</name>
    <dbReference type="NCBI Taxonomy" id="2862362"/>
    <lineage>
        <taxon>Eukaryota</taxon>
        <taxon>Fungi</taxon>
        <taxon>Dikarya</taxon>
        <taxon>Basidiomycota</taxon>
        <taxon>Agaricomycotina</taxon>
        <taxon>Agaricomycetes</taxon>
        <taxon>Agaricomycetidae</taxon>
        <taxon>Agaricales</taxon>
        <taxon>Marasmiineae</taxon>
        <taxon>Mycenaceae</taxon>
        <taxon>Favolaschia</taxon>
    </lineage>
</organism>
<keyword evidence="2" id="KW-1185">Reference proteome</keyword>
<name>A0AAW0BC58_9AGAR</name>
<reference evidence="1 2" key="1">
    <citation type="journal article" date="2024" name="J Genomics">
        <title>Draft genome sequencing and assembly of Favolaschia claudopus CIRM-BRFM 2984 isolated from oak limbs.</title>
        <authorList>
            <person name="Navarro D."/>
            <person name="Drula E."/>
            <person name="Chaduli D."/>
            <person name="Cazenave R."/>
            <person name="Ahrendt S."/>
            <person name="Wang J."/>
            <person name="Lipzen A."/>
            <person name="Daum C."/>
            <person name="Barry K."/>
            <person name="Grigoriev I.V."/>
            <person name="Favel A."/>
            <person name="Rosso M.N."/>
            <person name="Martin F."/>
        </authorList>
    </citation>
    <scope>NUCLEOTIDE SEQUENCE [LARGE SCALE GENOMIC DNA]</scope>
    <source>
        <strain evidence="1 2">CIRM-BRFM 2984</strain>
    </source>
</reference>
<sequence>MQFTHVETLVVEYVDYLSEGEVPLLRNILSFPNLVRIRLRCDLNDKRHFACLWSSCSPALRHLSLITSLTAKALSSTSSPTSSSMSAPAAAATLESLQMLSWDTCDYQLIQDSPLLDLSQLTFLRVGWRTRIPWPDFAPVVQTIQTLHIVLNFTATSIPLCSFPRLTTLRLCLPDWIPAEGRVQMADQLFSNIGPSNVVQRIILAAKENKILDGPLRELLDSKLSCLPMAQAPMIALEMTPNRYEGIWPFFIRLNSANMLCRVDELGETWSGPMMP</sequence>
<dbReference type="Proteomes" id="UP001362999">
    <property type="component" value="Unassembled WGS sequence"/>
</dbReference>
<accession>A0AAW0BC58</accession>
<dbReference type="EMBL" id="JAWWNJ010000035">
    <property type="protein sequence ID" value="KAK7024021.1"/>
    <property type="molecule type" value="Genomic_DNA"/>
</dbReference>
<gene>
    <name evidence="1" type="ORF">R3P38DRAFT_1086252</name>
</gene>
<dbReference type="AlphaFoldDB" id="A0AAW0BC58"/>
<evidence type="ECO:0000313" key="2">
    <source>
        <dbReference type="Proteomes" id="UP001362999"/>
    </source>
</evidence>
<evidence type="ECO:0000313" key="1">
    <source>
        <dbReference type="EMBL" id="KAK7024021.1"/>
    </source>
</evidence>
<proteinExistence type="predicted"/>
<protein>
    <submittedName>
        <fullName evidence="1">Uncharacterized protein</fullName>
    </submittedName>
</protein>
<comment type="caution">
    <text evidence="1">The sequence shown here is derived from an EMBL/GenBank/DDBJ whole genome shotgun (WGS) entry which is preliminary data.</text>
</comment>